<evidence type="ECO:0000259" key="7">
    <source>
        <dbReference type="Pfam" id="PF17917"/>
    </source>
</evidence>
<dbReference type="OrthoDB" id="415724at2759"/>
<evidence type="ECO:0000256" key="3">
    <source>
        <dbReference type="ARBA" id="ARBA00022722"/>
    </source>
</evidence>
<dbReference type="InterPro" id="IPR041373">
    <property type="entry name" value="RT_RNaseH"/>
</dbReference>
<dbReference type="PANTHER" id="PTHR35046">
    <property type="entry name" value="ZINC KNUCKLE (CCHC-TYPE) FAMILY PROTEIN"/>
    <property type="match status" value="1"/>
</dbReference>
<evidence type="ECO:0000256" key="1">
    <source>
        <dbReference type="ARBA" id="ARBA00022679"/>
    </source>
</evidence>
<evidence type="ECO:0000256" key="5">
    <source>
        <dbReference type="ARBA" id="ARBA00022801"/>
    </source>
</evidence>
<evidence type="ECO:0000256" key="6">
    <source>
        <dbReference type="ARBA" id="ARBA00022918"/>
    </source>
</evidence>
<feature type="domain" description="Reverse transcriptase RNase H-like" evidence="7">
    <location>
        <begin position="27"/>
        <end position="74"/>
    </location>
</feature>
<dbReference type="AlphaFoldDB" id="A0A371HV83"/>
<proteinExistence type="predicted"/>
<feature type="non-terminal residue" evidence="8">
    <location>
        <position position="1"/>
    </location>
</feature>
<name>A0A371HV83_MUCPR</name>
<dbReference type="Proteomes" id="UP000257109">
    <property type="component" value="Unassembled WGS sequence"/>
</dbReference>
<keyword evidence="2" id="KW-0548">Nucleotidyltransferase</keyword>
<comment type="caution">
    <text evidence="8">The sequence shown here is derived from an EMBL/GenBank/DDBJ whole genome shotgun (WGS) entry which is preliminary data.</text>
</comment>
<organism evidence="8 9">
    <name type="scientific">Mucuna pruriens</name>
    <name type="common">Velvet bean</name>
    <name type="synonym">Dolichos pruriens</name>
    <dbReference type="NCBI Taxonomy" id="157652"/>
    <lineage>
        <taxon>Eukaryota</taxon>
        <taxon>Viridiplantae</taxon>
        <taxon>Streptophyta</taxon>
        <taxon>Embryophyta</taxon>
        <taxon>Tracheophyta</taxon>
        <taxon>Spermatophyta</taxon>
        <taxon>Magnoliopsida</taxon>
        <taxon>eudicotyledons</taxon>
        <taxon>Gunneridae</taxon>
        <taxon>Pentapetalae</taxon>
        <taxon>rosids</taxon>
        <taxon>fabids</taxon>
        <taxon>Fabales</taxon>
        <taxon>Fabaceae</taxon>
        <taxon>Papilionoideae</taxon>
        <taxon>50 kb inversion clade</taxon>
        <taxon>NPAAA clade</taxon>
        <taxon>indigoferoid/millettioid clade</taxon>
        <taxon>Phaseoleae</taxon>
        <taxon>Mucuna</taxon>
    </lineage>
</organism>
<sequence>MPVLTLLNFHVSFELECDASNMGVGVICEKELYALFWALQVWLHYLLSNEFIVHNDHESLNYLKGQHQLNKRHAK</sequence>
<reference evidence="8" key="1">
    <citation type="submission" date="2018-05" db="EMBL/GenBank/DDBJ databases">
        <title>Draft genome of Mucuna pruriens seed.</title>
        <authorList>
            <person name="Nnadi N.E."/>
            <person name="Vos R."/>
            <person name="Hasami M.H."/>
            <person name="Devisetty U.K."/>
            <person name="Aguiy J.C."/>
        </authorList>
    </citation>
    <scope>NUCLEOTIDE SEQUENCE [LARGE SCALE GENOMIC DNA]</scope>
    <source>
        <strain evidence="8">JCA_2017</strain>
    </source>
</reference>
<gene>
    <name evidence="8" type="primary">pol</name>
    <name evidence="8" type="ORF">CR513_09282</name>
</gene>
<keyword evidence="4" id="KW-0255">Endonuclease</keyword>
<evidence type="ECO:0000313" key="8">
    <source>
        <dbReference type="EMBL" id="RDY06698.1"/>
    </source>
</evidence>
<dbReference type="GO" id="GO:0004519">
    <property type="term" value="F:endonuclease activity"/>
    <property type="evidence" value="ECO:0007669"/>
    <property type="project" value="UniProtKB-KW"/>
</dbReference>
<keyword evidence="6" id="KW-0695">RNA-directed DNA polymerase</keyword>
<evidence type="ECO:0000313" key="9">
    <source>
        <dbReference type="Proteomes" id="UP000257109"/>
    </source>
</evidence>
<keyword evidence="9" id="KW-1185">Reference proteome</keyword>
<dbReference type="SUPFAM" id="SSF56672">
    <property type="entry name" value="DNA/RNA polymerases"/>
    <property type="match status" value="1"/>
</dbReference>
<dbReference type="InterPro" id="IPR043502">
    <property type="entry name" value="DNA/RNA_pol_sf"/>
</dbReference>
<accession>A0A371HV83</accession>
<dbReference type="GO" id="GO:0003964">
    <property type="term" value="F:RNA-directed DNA polymerase activity"/>
    <property type="evidence" value="ECO:0007669"/>
    <property type="project" value="UniProtKB-KW"/>
</dbReference>
<dbReference type="EMBL" id="QJKJ01001634">
    <property type="protein sequence ID" value="RDY06698.1"/>
    <property type="molecule type" value="Genomic_DNA"/>
</dbReference>
<keyword evidence="1" id="KW-0808">Transferase</keyword>
<dbReference type="Pfam" id="PF17917">
    <property type="entry name" value="RT_RNaseH"/>
    <property type="match status" value="1"/>
</dbReference>
<keyword evidence="5" id="KW-0378">Hydrolase</keyword>
<protein>
    <submittedName>
        <fullName evidence="8">Retrovirus-related Pol polyprotein</fullName>
    </submittedName>
</protein>
<evidence type="ECO:0000256" key="4">
    <source>
        <dbReference type="ARBA" id="ARBA00022759"/>
    </source>
</evidence>
<dbReference type="GO" id="GO:0016787">
    <property type="term" value="F:hydrolase activity"/>
    <property type="evidence" value="ECO:0007669"/>
    <property type="project" value="UniProtKB-KW"/>
</dbReference>
<dbReference type="PANTHER" id="PTHR35046:SF9">
    <property type="entry name" value="RNA-DIRECTED DNA POLYMERASE"/>
    <property type="match status" value="1"/>
</dbReference>
<keyword evidence="3" id="KW-0540">Nuclease</keyword>
<evidence type="ECO:0000256" key="2">
    <source>
        <dbReference type="ARBA" id="ARBA00022695"/>
    </source>
</evidence>